<sequence>MDETSKVEFCVEIENLIYDYNKISMIDLKSHSAFYYSLLADGLAGLLRCLSRKFFPNSSLSFPPNSQIAREREREKSLSFLFDKLRHHTILPSFKQSSEPSSSDLSDRAFGFNPTYRSRFNQIYFTLLTADFVLQFLVSCYNS</sequence>
<evidence type="ECO:0000313" key="2">
    <source>
        <dbReference type="Proteomes" id="UP001642487"/>
    </source>
</evidence>
<dbReference type="EMBL" id="OZ021740">
    <property type="protein sequence ID" value="CAK9324984.1"/>
    <property type="molecule type" value="Genomic_DNA"/>
</dbReference>
<name>A0ABP0YXD3_9ROSI</name>
<proteinExistence type="predicted"/>
<gene>
    <name evidence="1" type="ORF">CITCOLO1_LOCUS17236</name>
</gene>
<keyword evidence="2" id="KW-1185">Reference proteome</keyword>
<dbReference type="Proteomes" id="UP001642487">
    <property type="component" value="Chromosome 6"/>
</dbReference>
<evidence type="ECO:0000313" key="1">
    <source>
        <dbReference type="EMBL" id="CAK9324984.1"/>
    </source>
</evidence>
<reference evidence="1 2" key="1">
    <citation type="submission" date="2024-03" db="EMBL/GenBank/DDBJ databases">
        <authorList>
            <person name="Gkanogiannis A."/>
            <person name="Becerra Lopez-Lavalle L."/>
        </authorList>
    </citation>
    <scope>NUCLEOTIDE SEQUENCE [LARGE SCALE GENOMIC DNA]</scope>
</reference>
<protein>
    <recommendedName>
        <fullName evidence="3">Maturase K</fullName>
    </recommendedName>
</protein>
<accession>A0ABP0YXD3</accession>
<organism evidence="1 2">
    <name type="scientific">Citrullus colocynthis</name>
    <name type="common">colocynth</name>
    <dbReference type="NCBI Taxonomy" id="252529"/>
    <lineage>
        <taxon>Eukaryota</taxon>
        <taxon>Viridiplantae</taxon>
        <taxon>Streptophyta</taxon>
        <taxon>Embryophyta</taxon>
        <taxon>Tracheophyta</taxon>
        <taxon>Spermatophyta</taxon>
        <taxon>Magnoliopsida</taxon>
        <taxon>eudicotyledons</taxon>
        <taxon>Gunneridae</taxon>
        <taxon>Pentapetalae</taxon>
        <taxon>rosids</taxon>
        <taxon>fabids</taxon>
        <taxon>Cucurbitales</taxon>
        <taxon>Cucurbitaceae</taxon>
        <taxon>Benincaseae</taxon>
        <taxon>Citrullus</taxon>
    </lineage>
</organism>
<evidence type="ECO:0008006" key="3">
    <source>
        <dbReference type="Google" id="ProtNLM"/>
    </source>
</evidence>